<organism evidence="2">
    <name type="scientific">Octopus bimaculoides</name>
    <name type="common">California two-spotted octopus</name>
    <dbReference type="NCBI Taxonomy" id="37653"/>
    <lineage>
        <taxon>Eukaryota</taxon>
        <taxon>Metazoa</taxon>
        <taxon>Spiralia</taxon>
        <taxon>Lophotrochozoa</taxon>
        <taxon>Mollusca</taxon>
        <taxon>Cephalopoda</taxon>
        <taxon>Coleoidea</taxon>
        <taxon>Octopodiformes</taxon>
        <taxon>Octopoda</taxon>
        <taxon>Incirrata</taxon>
        <taxon>Octopodidae</taxon>
        <taxon>Octopus</taxon>
    </lineage>
</organism>
<evidence type="ECO:0000313" key="2">
    <source>
        <dbReference type="EMBL" id="KOF98428.1"/>
    </source>
</evidence>
<dbReference type="InterPro" id="IPR045609">
    <property type="entry name" value="DUF6451"/>
</dbReference>
<dbReference type="PANTHER" id="PTHR47027:SF25">
    <property type="entry name" value="REVERSE TRANSCRIPTASE DOMAIN-CONTAINING PROTEIN"/>
    <property type="match status" value="1"/>
</dbReference>
<reference evidence="2" key="1">
    <citation type="submission" date="2015-07" db="EMBL/GenBank/DDBJ databases">
        <title>MeaNS - Measles Nucleotide Surveillance Program.</title>
        <authorList>
            <person name="Tran T."/>
            <person name="Druce J."/>
        </authorList>
    </citation>
    <scope>NUCLEOTIDE SEQUENCE</scope>
    <source>
        <strain evidence="2">UCB-OBI-ISO-001</strain>
        <tissue evidence="2">Gonad</tissue>
    </source>
</reference>
<proteinExistence type="predicted"/>
<dbReference type="PANTHER" id="PTHR47027">
    <property type="entry name" value="REVERSE TRANSCRIPTASE DOMAIN-CONTAINING PROTEIN"/>
    <property type="match status" value="1"/>
</dbReference>
<feature type="domain" description="DUF6451" evidence="1">
    <location>
        <begin position="54"/>
        <end position="86"/>
    </location>
</feature>
<dbReference type="Pfam" id="PF20049">
    <property type="entry name" value="DUF6451"/>
    <property type="match status" value="1"/>
</dbReference>
<accession>A0A0L8IA99</accession>
<gene>
    <name evidence="2" type="ORF">OCBIM_22025163mg</name>
</gene>
<evidence type="ECO:0000259" key="1">
    <source>
        <dbReference type="Pfam" id="PF20049"/>
    </source>
</evidence>
<protein>
    <recommendedName>
        <fullName evidence="1">DUF6451 domain-containing protein</fullName>
    </recommendedName>
</protein>
<dbReference type="AlphaFoldDB" id="A0A0L8IA99"/>
<sequence length="139" mass="15987">MEVLRLNTCEQEPIQIGTEALPETKLFVYLGSIISKIGGREEDVRFRIGKAWYAFNSLRLVWNPKAISLKTKLNILNSSIKAILLYRSETWTVTKAIKNKLQTFVNKYLHYSIKICWVDKISNGKRLPSSTARQVRAIT</sequence>
<dbReference type="EMBL" id="KQ416141">
    <property type="protein sequence ID" value="KOF98428.1"/>
    <property type="molecule type" value="Genomic_DNA"/>
</dbReference>
<name>A0A0L8IA99_OCTBM</name>
<dbReference type="STRING" id="37653.A0A0L8IA99"/>